<feature type="transmembrane region" description="Helical" evidence="2">
    <location>
        <begin position="485"/>
        <end position="502"/>
    </location>
</feature>
<feature type="transmembrane region" description="Helical" evidence="2">
    <location>
        <begin position="72"/>
        <end position="89"/>
    </location>
</feature>
<evidence type="ECO:0000313" key="4">
    <source>
        <dbReference type="Proteomes" id="UP001552527"/>
    </source>
</evidence>
<feature type="compositionally biased region" description="Basic and acidic residues" evidence="1">
    <location>
        <begin position="444"/>
        <end position="463"/>
    </location>
</feature>
<feature type="transmembrane region" description="Helical" evidence="2">
    <location>
        <begin position="121"/>
        <end position="140"/>
    </location>
</feature>
<protein>
    <recommendedName>
        <fullName evidence="5">PH domain-containing protein</fullName>
    </recommendedName>
</protein>
<dbReference type="EMBL" id="JBFATE010000006">
    <property type="protein sequence ID" value="MEV5246724.1"/>
    <property type="molecule type" value="Genomic_DNA"/>
</dbReference>
<sequence length="645" mass="69646">MSRRPVPLPAEHIPPGTPEWRTADVRRWLDAVPARWAHPLFAFLALAVSVAWEVTAAPVPACTSAEPCGSDWPGLAVAVVLVLSLYWVWRQPRLAIGGLAVTVVAVAAEDGVSAFARPSALAYLLAAGFAVAGLVHRLAVAGRQRALALEAAGSAAQPLPEAARTFRRGRLSFVLAAVFLAVAGLGVWQALGVADAYEQRAAKAAHLSGEVTAVDEGEGVLTVTAEGRTRRIETAFPEDFPAGTRVDLVADGDGAVLVAEPYDAFGWELLVLGGSVAGLAFLANGVTGHLAARRLRREPLPVLHVLVREGEEDGRTYVFAADDTEGRRPVLCFHSLYAFEDDEEDFDEEEFDREEFDREEFDREEFDREEFDGGDPASGDDADLRKIAEILRGGGPTPPLREAVLYGAPYAGAEVAFAAREDEDDPEVAVECSVTAVKPTLPEWRGRGPQRRERTSPRRSADEIAARMTPAAGPRVWRAHGSSRAIGLGLLLVQGGGVWAALDDGPSWSWLWLVPALPWLLTSVATALTWRITADRDGLWVTGAWRVRRVPWDVITSVRHHEDGIRVGRAKDSSVDLSPTGWAWLERRTGREPGAERVADEVRALLHRPDLRPDAEATSGQQGMPVGPPLVALTVLWGAAVLLLL</sequence>
<accession>A0ABV3JEY9</accession>
<dbReference type="Proteomes" id="UP001552527">
    <property type="component" value="Unassembled WGS sequence"/>
</dbReference>
<keyword evidence="2" id="KW-1133">Transmembrane helix</keyword>
<evidence type="ECO:0000313" key="3">
    <source>
        <dbReference type="EMBL" id="MEV5246724.1"/>
    </source>
</evidence>
<feature type="transmembrane region" description="Helical" evidence="2">
    <location>
        <begin position="269"/>
        <end position="292"/>
    </location>
</feature>
<feature type="transmembrane region" description="Helical" evidence="2">
    <location>
        <begin position="96"/>
        <end position="115"/>
    </location>
</feature>
<feature type="transmembrane region" description="Helical" evidence="2">
    <location>
        <begin position="508"/>
        <end position="530"/>
    </location>
</feature>
<feature type="transmembrane region" description="Helical" evidence="2">
    <location>
        <begin position="171"/>
        <end position="191"/>
    </location>
</feature>
<keyword evidence="2" id="KW-0812">Transmembrane</keyword>
<feature type="transmembrane region" description="Helical" evidence="2">
    <location>
        <begin position="36"/>
        <end position="52"/>
    </location>
</feature>
<proteinExistence type="predicted"/>
<reference evidence="3 4" key="1">
    <citation type="submission" date="2024-06" db="EMBL/GenBank/DDBJ databases">
        <title>The Natural Products Discovery Center: Release of the First 8490 Sequenced Strains for Exploring Actinobacteria Biosynthetic Diversity.</title>
        <authorList>
            <person name="Kalkreuter E."/>
            <person name="Kautsar S.A."/>
            <person name="Yang D."/>
            <person name="Bader C.D."/>
            <person name="Teijaro C.N."/>
            <person name="Fluegel L."/>
            <person name="Davis C.M."/>
            <person name="Simpson J.R."/>
            <person name="Lauterbach L."/>
            <person name="Steele A.D."/>
            <person name="Gui C."/>
            <person name="Meng S."/>
            <person name="Li G."/>
            <person name="Viehrig K."/>
            <person name="Ye F."/>
            <person name="Su P."/>
            <person name="Kiefer A.F."/>
            <person name="Nichols A."/>
            <person name="Cepeda A.J."/>
            <person name="Yan W."/>
            <person name="Fan B."/>
            <person name="Jiang Y."/>
            <person name="Adhikari A."/>
            <person name="Zheng C.-J."/>
            <person name="Schuster L."/>
            <person name="Cowan T.M."/>
            <person name="Smanski M.J."/>
            <person name="Chevrette M.G."/>
            <person name="De Carvalho L.P.S."/>
            <person name="Shen B."/>
        </authorList>
    </citation>
    <scope>NUCLEOTIDE SEQUENCE [LARGE SCALE GENOMIC DNA]</scope>
    <source>
        <strain evidence="3 4">NPDC052768</strain>
    </source>
</reference>
<feature type="compositionally biased region" description="Acidic residues" evidence="1">
    <location>
        <begin position="343"/>
        <end position="381"/>
    </location>
</feature>
<keyword evidence="2" id="KW-0472">Membrane</keyword>
<name>A0ABV3JEY9_9ACTN</name>
<evidence type="ECO:0008006" key="5">
    <source>
        <dbReference type="Google" id="ProtNLM"/>
    </source>
</evidence>
<feature type="region of interest" description="Disordered" evidence="1">
    <location>
        <begin position="343"/>
        <end position="382"/>
    </location>
</feature>
<evidence type="ECO:0000256" key="2">
    <source>
        <dbReference type="SAM" id="Phobius"/>
    </source>
</evidence>
<organism evidence="3 4">
    <name type="scientific">Streptomyces werraensis</name>
    <dbReference type="NCBI Taxonomy" id="68284"/>
    <lineage>
        <taxon>Bacteria</taxon>
        <taxon>Bacillati</taxon>
        <taxon>Actinomycetota</taxon>
        <taxon>Actinomycetes</taxon>
        <taxon>Kitasatosporales</taxon>
        <taxon>Streptomycetaceae</taxon>
        <taxon>Streptomyces</taxon>
    </lineage>
</organism>
<keyword evidence="4" id="KW-1185">Reference proteome</keyword>
<comment type="caution">
    <text evidence="3">The sequence shown here is derived from an EMBL/GenBank/DDBJ whole genome shotgun (WGS) entry which is preliminary data.</text>
</comment>
<dbReference type="RefSeq" id="WP_364022337.1">
    <property type="nucleotide sequence ID" value="NZ_JBFATD010000005.1"/>
</dbReference>
<evidence type="ECO:0000256" key="1">
    <source>
        <dbReference type="SAM" id="MobiDB-lite"/>
    </source>
</evidence>
<gene>
    <name evidence="3" type="ORF">AB0K95_15840</name>
</gene>
<feature type="region of interest" description="Disordered" evidence="1">
    <location>
        <begin position="441"/>
        <end position="463"/>
    </location>
</feature>